<dbReference type="GO" id="GO:0048255">
    <property type="term" value="P:mRNA stabilization"/>
    <property type="evidence" value="ECO:0007669"/>
    <property type="project" value="TreeGrafter"/>
</dbReference>
<feature type="region of interest" description="Disordered" evidence="1">
    <location>
        <begin position="184"/>
        <end position="209"/>
    </location>
</feature>
<dbReference type="PANTHER" id="PTHR33861">
    <property type="entry name" value="PROTEIN CBG18333"/>
    <property type="match status" value="1"/>
</dbReference>
<dbReference type="GO" id="GO:0005737">
    <property type="term" value="C:cytoplasm"/>
    <property type="evidence" value="ECO:0007669"/>
    <property type="project" value="TreeGrafter"/>
</dbReference>
<dbReference type="Proteomes" id="UP000551443">
    <property type="component" value="Unassembled WGS sequence"/>
</dbReference>
<evidence type="ECO:0000313" key="3">
    <source>
        <dbReference type="Proteomes" id="UP000551443"/>
    </source>
</evidence>
<feature type="non-terminal residue" evidence="2">
    <location>
        <position position="1"/>
    </location>
</feature>
<dbReference type="GO" id="GO:0007141">
    <property type="term" value="P:male meiosis I"/>
    <property type="evidence" value="ECO:0007669"/>
    <property type="project" value="TreeGrafter"/>
</dbReference>
<dbReference type="GO" id="GO:0005634">
    <property type="term" value="C:nucleus"/>
    <property type="evidence" value="ECO:0007669"/>
    <property type="project" value="TreeGrafter"/>
</dbReference>
<dbReference type="GO" id="GO:0007144">
    <property type="term" value="P:female meiosis I"/>
    <property type="evidence" value="ECO:0007669"/>
    <property type="project" value="TreeGrafter"/>
</dbReference>
<dbReference type="AlphaFoldDB" id="A0A7L3PIU9"/>
<reference evidence="2 3" key="1">
    <citation type="submission" date="2019-09" db="EMBL/GenBank/DDBJ databases">
        <title>Bird 10,000 Genomes (B10K) Project - Family phase.</title>
        <authorList>
            <person name="Zhang G."/>
        </authorList>
    </citation>
    <scope>NUCLEOTIDE SEQUENCE [LARGE SCALE GENOMIC DNA]</scope>
    <source>
        <strain evidence="2">OUT-0059</strain>
        <tissue evidence="2">Muscle</tissue>
    </source>
</reference>
<dbReference type="Pfam" id="PF15189">
    <property type="entry name" value="MEIOC"/>
    <property type="match status" value="1"/>
</dbReference>
<dbReference type="InterPro" id="IPR027963">
    <property type="entry name" value="MEIOC"/>
</dbReference>
<keyword evidence="3" id="KW-1185">Reference proteome</keyword>
<name>A0A7L3PIU9_9DEND</name>
<feature type="non-terminal residue" evidence="2">
    <location>
        <position position="249"/>
    </location>
</feature>
<evidence type="ECO:0000256" key="1">
    <source>
        <dbReference type="SAM" id="MobiDB-lite"/>
    </source>
</evidence>
<organism evidence="2 3">
    <name type="scientific">Xiphorhynchus elegans</name>
    <name type="common">elegant woodcreeper</name>
    <dbReference type="NCBI Taxonomy" id="269412"/>
    <lineage>
        <taxon>Eukaryota</taxon>
        <taxon>Metazoa</taxon>
        <taxon>Chordata</taxon>
        <taxon>Craniata</taxon>
        <taxon>Vertebrata</taxon>
        <taxon>Euteleostomi</taxon>
        <taxon>Archelosauria</taxon>
        <taxon>Archosauria</taxon>
        <taxon>Dinosauria</taxon>
        <taxon>Saurischia</taxon>
        <taxon>Theropoda</taxon>
        <taxon>Coelurosauria</taxon>
        <taxon>Aves</taxon>
        <taxon>Neognathae</taxon>
        <taxon>Neoaves</taxon>
        <taxon>Telluraves</taxon>
        <taxon>Australaves</taxon>
        <taxon>Passeriformes</taxon>
        <taxon>Dendrocolaptidae</taxon>
        <taxon>Xiphorhynchus</taxon>
    </lineage>
</organism>
<sequence>FVADLKQNPSLPLLNHHLFPSTNNLGFPPSPFPFSELVDLFHCDDFHPFLNDLLGGEIPAPSFAFPTPFNKYRAPRNRSGPANELHTRLEECYEQWRALERERKKAEAELARHFPGQHLSSSSSTPVSRLPANPSRVDRLIVDQSREQARVVTLIGRMERLRGAPVHRNIHTALEQHMEAIQGTRARRKDEIGNAADPQRQGGTRSSHDKDVLALAAAIRALAGATRRARTALWCAAQMTWPKNHLGEP</sequence>
<dbReference type="EMBL" id="VZUH01005667">
    <property type="protein sequence ID" value="NXU90322.1"/>
    <property type="molecule type" value="Genomic_DNA"/>
</dbReference>
<proteinExistence type="predicted"/>
<feature type="region of interest" description="Disordered" evidence="1">
    <location>
        <begin position="112"/>
        <end position="132"/>
    </location>
</feature>
<accession>A0A7L3PIU9</accession>
<protein>
    <submittedName>
        <fullName evidence="2">MEIOC protein</fullName>
    </submittedName>
</protein>
<dbReference type="PANTHER" id="PTHR33861:SF4">
    <property type="entry name" value="MEIOSIS-SPECIFIC COILED-COIL DOMAIN-CONTAINING PROTEIN MEIOC"/>
    <property type="match status" value="1"/>
</dbReference>
<evidence type="ECO:0000313" key="2">
    <source>
        <dbReference type="EMBL" id="NXU90322.1"/>
    </source>
</evidence>
<comment type="caution">
    <text evidence="2">The sequence shown here is derived from an EMBL/GenBank/DDBJ whole genome shotgun (WGS) entry which is preliminary data.</text>
</comment>
<gene>
    <name evidence="2" type="primary">Meioc_1</name>
    <name evidence="2" type="ORF">XIPELE_R04693</name>
</gene>